<keyword evidence="3" id="KW-1185">Reference proteome</keyword>
<feature type="compositionally biased region" description="Polar residues" evidence="1">
    <location>
        <begin position="1"/>
        <end position="18"/>
    </location>
</feature>
<protein>
    <submittedName>
        <fullName evidence="2">Uncharacterized protein</fullName>
    </submittedName>
</protein>
<dbReference type="Proteomes" id="UP001235939">
    <property type="component" value="Chromosome 19"/>
</dbReference>
<evidence type="ECO:0000313" key="3">
    <source>
        <dbReference type="Proteomes" id="UP001235939"/>
    </source>
</evidence>
<feature type="region of interest" description="Disordered" evidence="1">
    <location>
        <begin position="1"/>
        <end position="26"/>
    </location>
</feature>
<accession>A0ABY6LLT5</accession>
<evidence type="ECO:0000256" key="1">
    <source>
        <dbReference type="SAM" id="MobiDB-lite"/>
    </source>
</evidence>
<name>A0ABY6LLT5_9ARAC</name>
<gene>
    <name evidence="2" type="ORF">LAZ67_19001776</name>
</gene>
<reference evidence="2 3" key="1">
    <citation type="submission" date="2022-01" db="EMBL/GenBank/DDBJ databases">
        <title>A chromosomal length assembly of Cordylochernes scorpioides.</title>
        <authorList>
            <person name="Zeh D."/>
            <person name="Zeh J."/>
        </authorList>
    </citation>
    <scope>NUCLEOTIDE SEQUENCE [LARGE SCALE GENOMIC DNA]</scope>
    <source>
        <strain evidence="2">IN4F17</strain>
        <tissue evidence="2">Whole Body</tissue>
    </source>
</reference>
<dbReference type="EMBL" id="CP092881">
    <property type="protein sequence ID" value="UYV80803.1"/>
    <property type="molecule type" value="Genomic_DNA"/>
</dbReference>
<organism evidence="2 3">
    <name type="scientific">Cordylochernes scorpioides</name>
    <dbReference type="NCBI Taxonomy" id="51811"/>
    <lineage>
        <taxon>Eukaryota</taxon>
        <taxon>Metazoa</taxon>
        <taxon>Ecdysozoa</taxon>
        <taxon>Arthropoda</taxon>
        <taxon>Chelicerata</taxon>
        <taxon>Arachnida</taxon>
        <taxon>Pseudoscorpiones</taxon>
        <taxon>Cheliferoidea</taxon>
        <taxon>Chernetidae</taxon>
        <taxon>Cordylochernes</taxon>
    </lineage>
</organism>
<evidence type="ECO:0000313" key="2">
    <source>
        <dbReference type="EMBL" id="UYV80803.1"/>
    </source>
</evidence>
<sequence length="337" mass="38285">MHPTTEKPSQQQQATSHVRSSKVHECQTTRQNQATFRVRSVAGQADQCFYLEFCPDFAQEQYFRALEAKLGKATVYQLTKMERHILVGLSSLQLADRLIDEGLDIENATLRAFPLRKRAERLMLGNVPFFVEDADLVAALRPYGQVTSIIQKMMQLEDSCCADARREAFITLRDGIKLSQIHSRLDVKSKGVITHIYVTNGIKCSLCLKHGHKRANCPPGQVDQCVYLEFCPDFTQEEYFRALETKMGKGTIYQLTKMEGHILVGLSSVQLADKLIEERLNIEDVTINASPFRKKAERFVLGNVLFLVEDAELVTALRPYEQVTSIIQMMMQLEDSC</sequence>
<proteinExistence type="predicted"/>